<dbReference type="InterPro" id="IPR042099">
    <property type="entry name" value="ANL_N_sf"/>
</dbReference>
<dbReference type="SUPFAM" id="SSF56801">
    <property type="entry name" value="Acetyl-CoA synthetase-like"/>
    <property type="match status" value="1"/>
</dbReference>
<dbReference type="InterPro" id="IPR025110">
    <property type="entry name" value="AMP-bd_C"/>
</dbReference>
<dbReference type="InParanoid" id="E3J6E2"/>
<proteinExistence type="predicted"/>
<sequence length="525" mass="56782">MYPGSHASTRPDRAAVVMAGTGETVTYRELNERSLRLARLLRARGLNQGDTVALMAENHPRYLEVVWAALRSGLYLTAINWHLSPGEAAYLVADSEAKALITTSHLAATATEVARLSPAGCGVRLMMDGAQAGFEPYEAVLATQTAQPLADEPRGEVMLYSSGTTGRPKGIRRALSGQSVDQPSGGGIATMGRFLFGMDENTIYLCPTPLYHAAGLQWSVGVHELGATLVVQEKFDAEGLLAVLERERITHVQVVPTMLVRLLKLPAGVRSKYDLSSLRRLVHAAGPCPADVKRATIDWLGPIVDEYYSGTEGCGLTYIGSADWLAHPGSVGRPLVGTPHICDEAGRELPTGEAGLLYFERDEPPFEYHRDPGKTKASRHPDQANWTTCGDLGYLDGEGYLYLTGRKNFTIISGGVNIYPAEIEAALITHPLVADVAVFGLPDHEMGEYVHAVIQPVDPEAGTPELADELRRHARASLAGYKVPRVITFRPELPRMPTGKLATAALRAEYLAPRTEQPTVPAPRP</sequence>
<evidence type="ECO:0000259" key="1">
    <source>
        <dbReference type="Pfam" id="PF00501"/>
    </source>
</evidence>
<dbReference type="eggNOG" id="COG0318">
    <property type="taxonomic scope" value="Bacteria"/>
</dbReference>
<dbReference type="RefSeq" id="WP_013422688.1">
    <property type="nucleotide sequence ID" value="NC_014666.1"/>
</dbReference>
<organism evidence="3 4">
    <name type="scientific">Pseudofrankia inefficax (strain DSM 45817 / CECT 9037 / DDB 130130 / EuI1c)</name>
    <name type="common">Frankia inefficax</name>
    <dbReference type="NCBI Taxonomy" id="298654"/>
    <lineage>
        <taxon>Bacteria</taxon>
        <taxon>Bacillati</taxon>
        <taxon>Actinomycetota</taxon>
        <taxon>Actinomycetes</taxon>
        <taxon>Frankiales</taxon>
        <taxon>Frankiaceae</taxon>
        <taxon>Pseudofrankia</taxon>
    </lineage>
</organism>
<dbReference type="InterPro" id="IPR045851">
    <property type="entry name" value="AMP-bd_C_sf"/>
</dbReference>
<dbReference type="InterPro" id="IPR020845">
    <property type="entry name" value="AMP-binding_CS"/>
</dbReference>
<keyword evidence="3" id="KW-0436">Ligase</keyword>
<gene>
    <name evidence="3" type="ordered locus">FraEuI1c_1507</name>
</gene>
<dbReference type="PROSITE" id="PS00455">
    <property type="entry name" value="AMP_BINDING"/>
    <property type="match status" value="1"/>
</dbReference>
<evidence type="ECO:0000313" key="3">
    <source>
        <dbReference type="EMBL" id="ADP79569.1"/>
    </source>
</evidence>
<dbReference type="PANTHER" id="PTHR24096">
    <property type="entry name" value="LONG-CHAIN-FATTY-ACID--COA LIGASE"/>
    <property type="match status" value="1"/>
</dbReference>
<dbReference type="PANTHER" id="PTHR24096:SF323">
    <property type="entry name" value="BLR3536 PROTEIN"/>
    <property type="match status" value="1"/>
</dbReference>
<evidence type="ECO:0000313" key="4">
    <source>
        <dbReference type="Proteomes" id="UP000002484"/>
    </source>
</evidence>
<dbReference type="OrthoDB" id="9803968at2"/>
<feature type="domain" description="AMP-dependent synthetase/ligase" evidence="1">
    <location>
        <begin position="6"/>
        <end position="359"/>
    </location>
</feature>
<dbReference type="Gene3D" id="3.40.50.12780">
    <property type="entry name" value="N-terminal domain of ligase-like"/>
    <property type="match status" value="1"/>
</dbReference>
<dbReference type="AlphaFoldDB" id="E3J6E2"/>
<dbReference type="InterPro" id="IPR000873">
    <property type="entry name" value="AMP-dep_synth/lig_dom"/>
</dbReference>
<dbReference type="STRING" id="298654.FraEuI1c_1507"/>
<name>E3J6E2_PSEI1</name>
<dbReference type="Pfam" id="PF13193">
    <property type="entry name" value="AMP-binding_C"/>
    <property type="match status" value="1"/>
</dbReference>
<keyword evidence="4" id="KW-1185">Reference proteome</keyword>
<dbReference type="HOGENOM" id="CLU_000022_59_0_11"/>
<dbReference type="GO" id="GO:0016405">
    <property type="term" value="F:CoA-ligase activity"/>
    <property type="evidence" value="ECO:0007669"/>
    <property type="project" value="TreeGrafter"/>
</dbReference>
<dbReference type="KEGG" id="fri:FraEuI1c_1507"/>
<dbReference type="Gene3D" id="3.30.300.30">
    <property type="match status" value="1"/>
</dbReference>
<dbReference type="Pfam" id="PF00501">
    <property type="entry name" value="AMP-binding"/>
    <property type="match status" value="1"/>
</dbReference>
<protein>
    <submittedName>
        <fullName evidence="3">AMP-dependent synthetase and ligase</fullName>
    </submittedName>
</protein>
<feature type="domain" description="AMP-binding enzyme C-terminal" evidence="2">
    <location>
        <begin position="422"/>
        <end position="500"/>
    </location>
</feature>
<reference evidence="3 4" key="1">
    <citation type="submission" date="2010-10" db="EMBL/GenBank/DDBJ databases">
        <title>Complete sequence of Frankia sp. EuI1c.</title>
        <authorList>
            <consortium name="US DOE Joint Genome Institute"/>
            <person name="Lucas S."/>
            <person name="Copeland A."/>
            <person name="Lapidus A."/>
            <person name="Cheng J.-F."/>
            <person name="Bruce D."/>
            <person name="Goodwin L."/>
            <person name="Pitluck S."/>
            <person name="Chertkov O."/>
            <person name="Detter J.C."/>
            <person name="Han C."/>
            <person name="Tapia R."/>
            <person name="Land M."/>
            <person name="Hauser L."/>
            <person name="Jeffries C."/>
            <person name="Kyrpides N."/>
            <person name="Ivanova N."/>
            <person name="Mikhailova N."/>
            <person name="Beauchemin N."/>
            <person name="Sen A."/>
            <person name="Sur S.A."/>
            <person name="Gtari M."/>
            <person name="Wall L."/>
            <person name="Tisa L."/>
            <person name="Woyke T."/>
        </authorList>
    </citation>
    <scope>NUCLEOTIDE SEQUENCE [LARGE SCALE GENOMIC DNA]</scope>
    <source>
        <strain evidence="4">DSM 45817 / CECT 9037 / EuI1c</strain>
    </source>
</reference>
<dbReference type="EMBL" id="CP002299">
    <property type="protein sequence ID" value="ADP79569.1"/>
    <property type="molecule type" value="Genomic_DNA"/>
</dbReference>
<evidence type="ECO:0000259" key="2">
    <source>
        <dbReference type="Pfam" id="PF13193"/>
    </source>
</evidence>
<dbReference type="Proteomes" id="UP000002484">
    <property type="component" value="Chromosome"/>
</dbReference>
<accession>E3J6E2</accession>